<evidence type="ECO:0000256" key="2">
    <source>
        <dbReference type="ARBA" id="ARBA00022803"/>
    </source>
</evidence>
<dbReference type="InParanoid" id="J9D6W6"/>
<dbReference type="PANTHER" id="PTHR45831:SF2">
    <property type="entry name" value="LD24721P"/>
    <property type="match status" value="1"/>
</dbReference>
<dbReference type="AlphaFoldDB" id="J9D6W6"/>
<dbReference type="VEuPathDB" id="MicrosporidiaDB:EDEG_02379"/>
<dbReference type="Proteomes" id="UP000003163">
    <property type="component" value="Unassembled WGS sequence"/>
</dbReference>
<dbReference type="SUPFAM" id="SSF48452">
    <property type="entry name" value="TPR-like"/>
    <property type="match status" value="1"/>
</dbReference>
<evidence type="ECO:0000256" key="4">
    <source>
        <dbReference type="SAM" id="MobiDB-lite"/>
    </source>
</evidence>
<dbReference type="PANTHER" id="PTHR45831">
    <property type="entry name" value="LD24721P"/>
    <property type="match status" value="1"/>
</dbReference>
<comment type="caution">
    <text evidence="5">The sequence shown here is derived from an EMBL/GenBank/DDBJ whole genome shotgun (WGS) entry which is preliminary data.</text>
</comment>
<reference evidence="6" key="2">
    <citation type="submission" date="2015-07" db="EMBL/GenBank/DDBJ databases">
        <title>Contrasting host-pathogen interactions and genome evolution in two generalist and specialist microsporidian pathogens of mosquitoes.</title>
        <authorList>
            <consortium name="The Broad Institute Genomics Platform"/>
            <consortium name="The Broad Institute Genome Sequencing Center for Infectious Disease"/>
            <person name="Cuomo C.A."/>
            <person name="Sanscrainte N.D."/>
            <person name="Goldberg J.M."/>
            <person name="Heiman D."/>
            <person name="Young S."/>
            <person name="Zeng Q."/>
            <person name="Becnel J.J."/>
            <person name="Birren B.W."/>
        </authorList>
    </citation>
    <scope>NUCLEOTIDE SEQUENCE [LARGE SCALE GENOMIC DNA]</scope>
    <source>
        <strain evidence="6">USNM 41457</strain>
    </source>
</reference>
<dbReference type="InterPro" id="IPR047150">
    <property type="entry name" value="SGT"/>
</dbReference>
<dbReference type="STRING" id="1003232.J9D6W6"/>
<feature type="compositionally biased region" description="Basic and acidic residues" evidence="4">
    <location>
        <begin position="35"/>
        <end position="47"/>
    </location>
</feature>
<keyword evidence="2 3" id="KW-0802">TPR repeat</keyword>
<protein>
    <submittedName>
        <fullName evidence="5">Uncharacterized protein</fullName>
    </submittedName>
</protein>
<gene>
    <name evidence="5" type="ORF">EDEG_02379</name>
</gene>
<evidence type="ECO:0000313" key="6">
    <source>
        <dbReference type="Proteomes" id="UP000003163"/>
    </source>
</evidence>
<dbReference type="GO" id="GO:0060090">
    <property type="term" value="F:molecular adaptor activity"/>
    <property type="evidence" value="ECO:0007669"/>
    <property type="project" value="TreeGrafter"/>
</dbReference>
<dbReference type="GO" id="GO:0006620">
    <property type="term" value="P:post-translational protein targeting to endoplasmic reticulum membrane"/>
    <property type="evidence" value="ECO:0007669"/>
    <property type="project" value="TreeGrafter"/>
</dbReference>
<keyword evidence="6" id="KW-1185">Reference proteome</keyword>
<dbReference type="OrthoDB" id="2187829at2759"/>
<dbReference type="GO" id="GO:0072380">
    <property type="term" value="C:TRC complex"/>
    <property type="evidence" value="ECO:0007669"/>
    <property type="project" value="TreeGrafter"/>
</dbReference>
<keyword evidence="1" id="KW-0677">Repeat</keyword>
<proteinExistence type="predicted"/>
<evidence type="ECO:0000313" key="5">
    <source>
        <dbReference type="EMBL" id="EJW03264.1"/>
    </source>
</evidence>
<evidence type="ECO:0000256" key="3">
    <source>
        <dbReference type="PROSITE-ProRule" id="PRU00339"/>
    </source>
</evidence>
<evidence type="ECO:0000256" key="1">
    <source>
        <dbReference type="ARBA" id="ARBA00022737"/>
    </source>
</evidence>
<dbReference type="PROSITE" id="PS50005">
    <property type="entry name" value="TPR"/>
    <property type="match status" value="1"/>
</dbReference>
<dbReference type="InterPro" id="IPR011990">
    <property type="entry name" value="TPR-like_helical_dom_sf"/>
</dbReference>
<sequence length="223" mass="25815">MSFETIYKELITKKNFFDANEFEEILKKIKTAENKEIESLSGKKTDQKTNSAKIQVNKKAEEHKDKGNEYFKKKDYQEAIFSYSCAIEEDKSNPVYYSNRAAAYACMNMADNGIDDCLKAIDLDPTYVKAYIRLGDFYSTSDPKKALDFYNKGLKYDEKNLSLKKKISSLEFMKNSGDVDSGLGGKNFEELFKDPKMMQMASEYLKNMDKKDLNNFKDLFNKK</sequence>
<dbReference type="EMBL" id="AFBI03000042">
    <property type="protein sequence ID" value="EJW03264.1"/>
    <property type="molecule type" value="Genomic_DNA"/>
</dbReference>
<dbReference type="SMART" id="SM00028">
    <property type="entry name" value="TPR"/>
    <property type="match status" value="3"/>
</dbReference>
<dbReference type="Pfam" id="PF13414">
    <property type="entry name" value="TPR_11"/>
    <property type="match status" value="1"/>
</dbReference>
<accession>J9D6W6</accession>
<feature type="region of interest" description="Disordered" evidence="4">
    <location>
        <begin position="35"/>
        <end position="61"/>
    </location>
</feature>
<dbReference type="GO" id="GO:0016020">
    <property type="term" value="C:membrane"/>
    <property type="evidence" value="ECO:0007669"/>
    <property type="project" value="TreeGrafter"/>
</dbReference>
<organism evidence="5 6">
    <name type="scientific">Edhazardia aedis (strain USNM 41457)</name>
    <name type="common">Microsporidian parasite</name>
    <dbReference type="NCBI Taxonomy" id="1003232"/>
    <lineage>
        <taxon>Eukaryota</taxon>
        <taxon>Fungi</taxon>
        <taxon>Fungi incertae sedis</taxon>
        <taxon>Microsporidia</taxon>
        <taxon>Edhazardia</taxon>
    </lineage>
</organism>
<dbReference type="Gene3D" id="1.25.40.10">
    <property type="entry name" value="Tetratricopeptide repeat domain"/>
    <property type="match status" value="1"/>
</dbReference>
<dbReference type="OMA" id="RSACYAK"/>
<feature type="repeat" description="TPR" evidence="3">
    <location>
        <begin position="60"/>
        <end position="93"/>
    </location>
</feature>
<dbReference type="HOGENOM" id="CLU_000134_46_3_1"/>
<dbReference type="InterPro" id="IPR019734">
    <property type="entry name" value="TPR_rpt"/>
</dbReference>
<reference evidence="5 6" key="1">
    <citation type="submission" date="2011-08" db="EMBL/GenBank/DDBJ databases">
        <authorList>
            <person name="Liu Z.J."/>
            <person name="Shi F.L."/>
            <person name="Lu J.Q."/>
            <person name="Li M."/>
            <person name="Wang Z.L."/>
        </authorList>
    </citation>
    <scope>NUCLEOTIDE SEQUENCE [LARGE SCALE GENOMIC DNA]</scope>
    <source>
        <strain evidence="5 6">USNM 41457</strain>
    </source>
</reference>
<name>J9D6W6_EDHAE</name>